<feature type="transmembrane region" description="Helical" evidence="1">
    <location>
        <begin position="56"/>
        <end position="77"/>
    </location>
</feature>
<reference evidence="2 3" key="1">
    <citation type="journal article" date="2015" name="Nature">
        <title>rRNA introns, odd ribosomes, and small enigmatic genomes across a large radiation of phyla.</title>
        <authorList>
            <person name="Brown C.T."/>
            <person name="Hug L.A."/>
            <person name="Thomas B.C."/>
            <person name="Sharon I."/>
            <person name="Castelle C.J."/>
            <person name="Singh A."/>
            <person name="Wilkins M.J."/>
            <person name="Williams K.H."/>
            <person name="Banfield J.F."/>
        </authorList>
    </citation>
    <scope>NUCLEOTIDE SEQUENCE [LARGE SCALE GENOMIC DNA]</scope>
</reference>
<keyword evidence="1" id="KW-0472">Membrane</keyword>
<evidence type="ECO:0000313" key="2">
    <source>
        <dbReference type="EMBL" id="KKP70200.1"/>
    </source>
</evidence>
<dbReference type="Proteomes" id="UP000034581">
    <property type="component" value="Unassembled WGS sequence"/>
</dbReference>
<dbReference type="EMBL" id="LBQB01000001">
    <property type="protein sequence ID" value="KKP70200.1"/>
    <property type="molecule type" value="Genomic_DNA"/>
</dbReference>
<dbReference type="InterPro" id="IPR032820">
    <property type="entry name" value="ATPase_put"/>
</dbReference>
<protein>
    <recommendedName>
        <fullName evidence="4">ATP synthase protein I</fullName>
    </recommendedName>
</protein>
<dbReference type="STRING" id="1618350.UR67_C0001G0109"/>
<evidence type="ECO:0008006" key="4">
    <source>
        <dbReference type="Google" id="ProtNLM"/>
    </source>
</evidence>
<evidence type="ECO:0000313" key="3">
    <source>
        <dbReference type="Proteomes" id="UP000034581"/>
    </source>
</evidence>
<keyword evidence="1" id="KW-1133">Transmembrane helix</keyword>
<evidence type="ECO:0000256" key="1">
    <source>
        <dbReference type="SAM" id="Phobius"/>
    </source>
</evidence>
<proteinExistence type="predicted"/>
<name>A0A0G0E4D1_UNCC3</name>
<accession>A0A0G0E4D1</accession>
<dbReference type="AlphaFoldDB" id="A0A0G0E4D1"/>
<sequence>MTDKNIANKKIPVSSTREVMFGLSFVFNFGFVILVPALLGIFLGLTLDNKFGTKPIATVISLTVGMILGFGAGIFQVKQFINKSKKT</sequence>
<feature type="transmembrane region" description="Helical" evidence="1">
    <location>
        <begin position="21"/>
        <end position="44"/>
    </location>
</feature>
<organism evidence="2 3">
    <name type="scientific">candidate division CPR3 bacterium GW2011_GWF2_35_18</name>
    <dbReference type="NCBI Taxonomy" id="1618350"/>
    <lineage>
        <taxon>Bacteria</taxon>
        <taxon>Bacteria division CPR3</taxon>
    </lineage>
</organism>
<keyword evidence="1" id="KW-0812">Transmembrane</keyword>
<gene>
    <name evidence="2" type="ORF">UR67_C0001G0109</name>
</gene>
<comment type="caution">
    <text evidence="2">The sequence shown here is derived from an EMBL/GenBank/DDBJ whole genome shotgun (WGS) entry which is preliminary data.</text>
</comment>
<dbReference type="Pfam" id="PF09527">
    <property type="entry name" value="ATPase_gene1"/>
    <property type="match status" value="1"/>
</dbReference>